<keyword evidence="6 8" id="KW-1133">Transmembrane helix</keyword>
<comment type="caution">
    <text evidence="10">The sequence shown here is derived from an EMBL/GenBank/DDBJ whole genome shotgun (WGS) entry which is preliminary data.</text>
</comment>
<accession>A0ABQ1PNH3</accession>
<dbReference type="Proteomes" id="UP000597301">
    <property type="component" value="Unassembled WGS sequence"/>
</dbReference>
<dbReference type="InterPro" id="IPR000802">
    <property type="entry name" value="Arsenical_pump_ArsB"/>
</dbReference>
<dbReference type="RefSeq" id="WP_188640622.1">
    <property type="nucleotide sequence ID" value="NZ_BMHM01000010.1"/>
</dbReference>
<evidence type="ECO:0000256" key="3">
    <source>
        <dbReference type="ARBA" id="ARBA00022448"/>
    </source>
</evidence>
<evidence type="ECO:0000313" key="11">
    <source>
        <dbReference type="Proteomes" id="UP000597301"/>
    </source>
</evidence>
<dbReference type="PRINTS" id="PR00758">
    <property type="entry name" value="ARSENICPUMP"/>
</dbReference>
<evidence type="ECO:0000256" key="6">
    <source>
        <dbReference type="ARBA" id="ARBA00022989"/>
    </source>
</evidence>
<keyword evidence="3" id="KW-0813">Transport</keyword>
<gene>
    <name evidence="10" type="ORF">GCM10011382_33270</name>
</gene>
<feature type="transmembrane region" description="Helical" evidence="8">
    <location>
        <begin position="93"/>
        <end position="123"/>
    </location>
</feature>
<feature type="transmembrane region" description="Helical" evidence="8">
    <location>
        <begin position="385"/>
        <end position="405"/>
    </location>
</feature>
<feature type="transmembrane region" description="Helical" evidence="8">
    <location>
        <begin position="341"/>
        <end position="365"/>
    </location>
</feature>
<keyword evidence="11" id="KW-1185">Reference proteome</keyword>
<evidence type="ECO:0000256" key="4">
    <source>
        <dbReference type="ARBA" id="ARBA00022475"/>
    </source>
</evidence>
<feature type="transmembrane region" description="Helical" evidence="8">
    <location>
        <begin position="28"/>
        <end position="46"/>
    </location>
</feature>
<feature type="transmembrane region" description="Helical" evidence="8">
    <location>
        <begin position="307"/>
        <end position="334"/>
    </location>
</feature>
<keyword evidence="5 8" id="KW-0812">Transmembrane</keyword>
<evidence type="ECO:0000256" key="5">
    <source>
        <dbReference type="ARBA" id="ARBA00022692"/>
    </source>
</evidence>
<dbReference type="PANTHER" id="PTHR43302:SF5">
    <property type="entry name" value="TRANSPORTER ARSB-RELATED"/>
    <property type="match status" value="1"/>
</dbReference>
<dbReference type="InterPro" id="IPR004680">
    <property type="entry name" value="Cit_transptr-like_dom"/>
</dbReference>
<comment type="similarity">
    <text evidence="2">Belongs to the CitM (TC 2.A.11) transporter family.</text>
</comment>
<evidence type="ECO:0000256" key="8">
    <source>
        <dbReference type="SAM" id="Phobius"/>
    </source>
</evidence>
<evidence type="ECO:0000259" key="9">
    <source>
        <dbReference type="Pfam" id="PF03600"/>
    </source>
</evidence>
<protein>
    <submittedName>
        <fullName evidence="10">Transporter</fullName>
    </submittedName>
</protein>
<evidence type="ECO:0000256" key="1">
    <source>
        <dbReference type="ARBA" id="ARBA00004651"/>
    </source>
</evidence>
<feature type="transmembrane region" description="Helical" evidence="8">
    <location>
        <begin position="270"/>
        <end position="287"/>
    </location>
</feature>
<keyword evidence="7 8" id="KW-0472">Membrane</keyword>
<feature type="transmembrane region" description="Helical" evidence="8">
    <location>
        <begin position="53"/>
        <end position="73"/>
    </location>
</feature>
<feature type="domain" description="Citrate transporter-like" evidence="9">
    <location>
        <begin position="24"/>
        <end position="331"/>
    </location>
</feature>
<evidence type="ECO:0000256" key="7">
    <source>
        <dbReference type="ARBA" id="ARBA00023136"/>
    </source>
</evidence>
<feature type="transmembrane region" description="Helical" evidence="8">
    <location>
        <begin position="174"/>
        <end position="195"/>
    </location>
</feature>
<name>A0ABQ1PNH3_9GAMM</name>
<sequence>MWLITIMFAMTYLGMAAGQLPGLKVDRSWIAMAAACVLLVSGTVLLDDISSHIDIGALTLLFALMLVSAQFGFSGVYARLSGLITAQAERPSVLLLGVVVLGGVLSALLVNDIVAFALTPLLCQTLLERGLDPRPFLLALAMSCNAGSAASLIGNPQNILIGQAGGLDFWGYSLQALVPALAALLITYGVIWLLWRRRWALNVMPATTTKALTPVTESLSYKPLLAAMALLALFSTGMPREWSALAVALVLMMSRTVASRRYVEAVDWNLLLLFIGLFVVTGSVASLPEAGALVNRLLGEGGLPSNVWSLAGVSLLASNVIGNVPFVVLLLGLFPELPESTLVILAVMSTLAGNLLLIGSVVNLIVAEGAKRQGVDLGFFEFARAGIPVTVLSVLVAGLWLGYLLA</sequence>
<dbReference type="Pfam" id="PF03600">
    <property type="entry name" value="CitMHS"/>
    <property type="match status" value="1"/>
</dbReference>
<evidence type="ECO:0000256" key="2">
    <source>
        <dbReference type="ARBA" id="ARBA00009843"/>
    </source>
</evidence>
<dbReference type="EMBL" id="BMHM01000010">
    <property type="protein sequence ID" value="GGD00081.1"/>
    <property type="molecule type" value="Genomic_DNA"/>
</dbReference>
<comment type="subcellular location">
    <subcellularLocation>
        <location evidence="1">Cell membrane</location>
        <topology evidence="1">Multi-pass membrane protein</topology>
    </subcellularLocation>
</comment>
<dbReference type="PANTHER" id="PTHR43302">
    <property type="entry name" value="TRANSPORTER ARSB-RELATED"/>
    <property type="match status" value="1"/>
</dbReference>
<keyword evidence="4" id="KW-1003">Cell membrane</keyword>
<evidence type="ECO:0000313" key="10">
    <source>
        <dbReference type="EMBL" id="GGD00081.1"/>
    </source>
</evidence>
<reference evidence="11" key="1">
    <citation type="journal article" date="2019" name="Int. J. Syst. Evol. Microbiol.">
        <title>The Global Catalogue of Microorganisms (GCM) 10K type strain sequencing project: providing services to taxonomists for standard genome sequencing and annotation.</title>
        <authorList>
            <consortium name="The Broad Institute Genomics Platform"/>
            <consortium name="The Broad Institute Genome Sequencing Center for Infectious Disease"/>
            <person name="Wu L."/>
            <person name="Ma J."/>
        </authorList>
    </citation>
    <scope>NUCLEOTIDE SEQUENCE [LARGE SCALE GENOMIC DNA]</scope>
    <source>
        <strain evidence="11">CGMCC 1.15122</strain>
    </source>
</reference>
<proteinExistence type="inferred from homology"/>
<organism evidence="10 11">
    <name type="scientific">Vreelandella lutescens</name>
    <dbReference type="NCBI Taxonomy" id="1602943"/>
    <lineage>
        <taxon>Bacteria</taxon>
        <taxon>Pseudomonadati</taxon>
        <taxon>Pseudomonadota</taxon>
        <taxon>Gammaproteobacteria</taxon>
        <taxon>Oceanospirillales</taxon>
        <taxon>Halomonadaceae</taxon>
        <taxon>Vreelandella</taxon>
    </lineage>
</organism>